<dbReference type="RefSeq" id="WP_311663152.1">
    <property type="nucleotide sequence ID" value="NZ_JAVRHT010000017.1"/>
</dbReference>
<dbReference type="PANTHER" id="PTHR12526:SF638">
    <property type="entry name" value="SPORE COAT PROTEIN SA"/>
    <property type="match status" value="1"/>
</dbReference>
<evidence type="ECO:0000313" key="2">
    <source>
        <dbReference type="EMBL" id="MDT0631808.1"/>
    </source>
</evidence>
<evidence type="ECO:0000259" key="1">
    <source>
        <dbReference type="Pfam" id="PF13579"/>
    </source>
</evidence>
<evidence type="ECO:0000313" key="3">
    <source>
        <dbReference type="Proteomes" id="UP001267426"/>
    </source>
</evidence>
<proteinExistence type="predicted"/>
<dbReference type="Proteomes" id="UP001267426">
    <property type="component" value="Unassembled WGS sequence"/>
</dbReference>
<keyword evidence="3" id="KW-1185">Reference proteome</keyword>
<organism evidence="2 3">
    <name type="scientific">Rubrivirga litoralis</name>
    <dbReference type="NCBI Taxonomy" id="3075598"/>
    <lineage>
        <taxon>Bacteria</taxon>
        <taxon>Pseudomonadati</taxon>
        <taxon>Rhodothermota</taxon>
        <taxon>Rhodothermia</taxon>
        <taxon>Rhodothermales</taxon>
        <taxon>Rubricoccaceae</taxon>
        <taxon>Rubrivirga</taxon>
    </lineage>
</organism>
<reference evidence="2 3" key="1">
    <citation type="submission" date="2023-09" db="EMBL/GenBank/DDBJ databases">
        <authorList>
            <person name="Rey-Velasco X."/>
        </authorList>
    </citation>
    <scope>NUCLEOTIDE SEQUENCE [LARGE SCALE GENOMIC DNA]</scope>
    <source>
        <strain evidence="2 3">F394</strain>
    </source>
</reference>
<comment type="caution">
    <text evidence="2">The sequence shown here is derived from an EMBL/GenBank/DDBJ whole genome shotgun (WGS) entry which is preliminary data.</text>
</comment>
<protein>
    <submittedName>
        <fullName evidence="2">Glycosyltransferase family 4 protein</fullName>
    </submittedName>
</protein>
<feature type="domain" description="Glycosyltransferase subfamily 4-like N-terminal" evidence="1">
    <location>
        <begin position="40"/>
        <end position="193"/>
    </location>
</feature>
<dbReference type="InterPro" id="IPR028098">
    <property type="entry name" value="Glyco_trans_4-like_N"/>
</dbReference>
<dbReference type="PANTHER" id="PTHR12526">
    <property type="entry name" value="GLYCOSYLTRANSFERASE"/>
    <property type="match status" value="1"/>
</dbReference>
<dbReference type="Pfam" id="PF13692">
    <property type="entry name" value="Glyco_trans_1_4"/>
    <property type="match status" value="1"/>
</dbReference>
<dbReference type="SUPFAM" id="SSF53756">
    <property type="entry name" value="UDP-Glycosyltransferase/glycogen phosphorylase"/>
    <property type="match status" value="1"/>
</dbReference>
<dbReference type="EMBL" id="JAVRHT010000017">
    <property type="protein sequence ID" value="MDT0631808.1"/>
    <property type="molecule type" value="Genomic_DNA"/>
</dbReference>
<dbReference type="CDD" id="cd03808">
    <property type="entry name" value="GT4_CapM-like"/>
    <property type="match status" value="1"/>
</dbReference>
<dbReference type="Pfam" id="PF13579">
    <property type="entry name" value="Glyco_trans_4_4"/>
    <property type="match status" value="1"/>
</dbReference>
<gene>
    <name evidence="2" type="ORF">RM540_08640</name>
</gene>
<sequence>MTAPFVARHPAPRLGRPTAGRQTVAFVGNQPFALARFRTLLVRDLTTAGHRVVVFSPGWDCDPASRDVLQAAGAETAPIAFDRSKGSLTYEARSVLSIRRALRGLRPDAVFSHFVKPVLYTAVATAGLGIPRRVAMIEGLGVSGGGNGKRRRVLAAAYRVAGTAYDTLFVLNAEDEAYFRDDVGLRADRLRRVEGMGIDLDQFAPAPPPGRPAPTFLYVGRMLEQKGVWDFVEAARRVKAEHPGTRFVMLGGADDSYDAVSEAELRRRTDAAGVEWRGHVDDVEGWLREADVFVLPSFYREGYPRSIMEAMATGRAVITTDNPGCREAVADGVNGLVVPPRDPAALADAMQSLVGRPARVARMGEEGRRLAEERYDYRRINAIVMGALLGEPVREPVAGGVGR</sequence>
<name>A0ABU3BRA8_9BACT</name>
<dbReference type="Gene3D" id="3.40.50.2000">
    <property type="entry name" value="Glycogen Phosphorylase B"/>
    <property type="match status" value="2"/>
</dbReference>
<accession>A0ABU3BRA8</accession>